<dbReference type="PROSITE" id="PS50005">
    <property type="entry name" value="TPR"/>
    <property type="match status" value="1"/>
</dbReference>
<dbReference type="GO" id="GO:0051603">
    <property type="term" value="P:proteolysis involved in protein catabolic process"/>
    <property type="evidence" value="ECO:0007669"/>
    <property type="project" value="TreeGrafter"/>
</dbReference>
<dbReference type="GO" id="GO:0004222">
    <property type="term" value="F:metalloendopeptidase activity"/>
    <property type="evidence" value="ECO:0007669"/>
    <property type="project" value="InterPro"/>
</dbReference>
<evidence type="ECO:0000313" key="11">
    <source>
        <dbReference type="Proteomes" id="UP000543030"/>
    </source>
</evidence>
<dbReference type="RefSeq" id="WP_184102331.1">
    <property type="nucleotide sequence ID" value="NZ_JACHHN010000007.1"/>
</dbReference>
<organism evidence="10 11">
    <name type="scientific">Silvimonas terrae</name>
    <dbReference type="NCBI Taxonomy" id="300266"/>
    <lineage>
        <taxon>Bacteria</taxon>
        <taxon>Pseudomonadati</taxon>
        <taxon>Pseudomonadota</taxon>
        <taxon>Betaproteobacteria</taxon>
        <taxon>Neisseriales</taxon>
        <taxon>Chitinibacteraceae</taxon>
        <taxon>Silvimonas</taxon>
    </lineage>
</organism>
<keyword evidence="8" id="KW-0732">Signal</keyword>
<dbReference type="EMBL" id="JACHHN010000007">
    <property type="protein sequence ID" value="MBB5192663.1"/>
    <property type="molecule type" value="Genomic_DNA"/>
</dbReference>
<dbReference type="InterPro" id="IPR019734">
    <property type="entry name" value="TPR_rpt"/>
</dbReference>
<comment type="caution">
    <text evidence="10">The sequence shown here is derived from an EMBL/GenBank/DDBJ whole genome shotgun (WGS) entry which is preliminary data.</text>
</comment>
<dbReference type="InterPro" id="IPR051156">
    <property type="entry name" value="Mito/Outer_Membr_Metalloprot"/>
</dbReference>
<sequence length="487" mass="54173">MIILRNRLLALLLGAALALPAHADNDDLPNLGEDSRQAMTPAQEHQVGESAMLEIRRSGDMLQDPELVGYINQLGGRLVQANGTAIPFTFFVIRDGEVNAFALPGGFVGVYSGLIATTQHESELAAVMAHEISHVTQHHLARMIDAQRMAPWVTMAALGLAILAAHGGNGDIGMAAAAATSGYFIQRQLDFTYAYEQEADRVGMRTLIASGFDPYAMPIFFGRLQKANRLMEGNAPEFLRTHPVTYKRISDAEERLINVQFKQIPDSADYLFMRERAIVLQSKDLKSTVLRYRSTLADKRYSNLAAHQYGLALAQYQARDLSGAWQSLQKARQDFGEVDSHPSLEYLAGSIRLAQGRYDEALKLFRDAQAHFPSSRTLIYGEIDTLMQARRDDDALAVAQRAALAYPSDATFYQRQAQIYESQGKAQAQHVAQGEYYARLLEYTAAIQQLEIAQRQPGDDFYQLSGIDARLKELQRVLSDQKDIKTP</sequence>
<dbReference type="SUPFAM" id="SSF48452">
    <property type="entry name" value="TPR-like"/>
    <property type="match status" value="1"/>
</dbReference>
<comment type="cofactor">
    <cofactor evidence="1">
        <name>Zn(2+)</name>
        <dbReference type="ChEBI" id="CHEBI:29105"/>
    </cofactor>
</comment>
<dbReference type="Gene3D" id="3.30.2010.10">
    <property type="entry name" value="Metalloproteases ('zincins'), catalytic domain"/>
    <property type="match status" value="1"/>
</dbReference>
<feature type="signal peptide" evidence="8">
    <location>
        <begin position="1"/>
        <end position="23"/>
    </location>
</feature>
<dbReference type="Proteomes" id="UP000543030">
    <property type="component" value="Unassembled WGS sequence"/>
</dbReference>
<keyword evidence="4" id="KW-0378">Hydrolase</keyword>
<proteinExistence type="predicted"/>
<dbReference type="Pfam" id="PF14559">
    <property type="entry name" value="TPR_19"/>
    <property type="match status" value="1"/>
</dbReference>
<evidence type="ECO:0000259" key="9">
    <source>
        <dbReference type="Pfam" id="PF01435"/>
    </source>
</evidence>
<keyword evidence="11" id="KW-1185">Reference proteome</keyword>
<keyword evidence="3" id="KW-0479">Metal-binding</keyword>
<accession>A0A840RKC3</accession>
<dbReference type="GO" id="GO:0016020">
    <property type="term" value="C:membrane"/>
    <property type="evidence" value="ECO:0007669"/>
    <property type="project" value="TreeGrafter"/>
</dbReference>
<reference evidence="10 11" key="1">
    <citation type="submission" date="2020-08" db="EMBL/GenBank/DDBJ databases">
        <title>Genomic Encyclopedia of Type Strains, Phase IV (KMG-IV): sequencing the most valuable type-strain genomes for metagenomic binning, comparative biology and taxonomic classification.</title>
        <authorList>
            <person name="Goeker M."/>
        </authorList>
    </citation>
    <scope>NUCLEOTIDE SEQUENCE [LARGE SCALE GENOMIC DNA]</scope>
    <source>
        <strain evidence="10 11">DSM 18233</strain>
    </source>
</reference>
<dbReference type="GO" id="GO:0046872">
    <property type="term" value="F:metal ion binding"/>
    <property type="evidence" value="ECO:0007669"/>
    <property type="project" value="UniProtKB-KW"/>
</dbReference>
<keyword evidence="6" id="KW-0482">Metalloprotease</keyword>
<dbReference type="Gene3D" id="1.25.40.10">
    <property type="entry name" value="Tetratricopeptide repeat domain"/>
    <property type="match status" value="1"/>
</dbReference>
<evidence type="ECO:0000256" key="1">
    <source>
        <dbReference type="ARBA" id="ARBA00001947"/>
    </source>
</evidence>
<evidence type="ECO:0000256" key="4">
    <source>
        <dbReference type="ARBA" id="ARBA00022801"/>
    </source>
</evidence>
<protein>
    <submittedName>
        <fullName evidence="10">Putative Zn-dependent protease</fullName>
    </submittedName>
</protein>
<dbReference type="PANTHER" id="PTHR22726">
    <property type="entry name" value="METALLOENDOPEPTIDASE OMA1"/>
    <property type="match status" value="1"/>
</dbReference>
<dbReference type="InterPro" id="IPR011990">
    <property type="entry name" value="TPR-like_helical_dom_sf"/>
</dbReference>
<keyword evidence="2 10" id="KW-0645">Protease</keyword>
<feature type="chain" id="PRO_5032963039" evidence="8">
    <location>
        <begin position="24"/>
        <end position="487"/>
    </location>
</feature>
<evidence type="ECO:0000256" key="3">
    <source>
        <dbReference type="ARBA" id="ARBA00022723"/>
    </source>
</evidence>
<evidence type="ECO:0000256" key="5">
    <source>
        <dbReference type="ARBA" id="ARBA00022833"/>
    </source>
</evidence>
<keyword evidence="7" id="KW-0802">TPR repeat</keyword>
<evidence type="ECO:0000256" key="7">
    <source>
        <dbReference type="PROSITE-ProRule" id="PRU00339"/>
    </source>
</evidence>
<evidence type="ECO:0000256" key="2">
    <source>
        <dbReference type="ARBA" id="ARBA00022670"/>
    </source>
</evidence>
<gene>
    <name evidence="10" type="ORF">HNQ50_003407</name>
</gene>
<name>A0A840RKC3_9NEIS</name>
<feature type="domain" description="Peptidase M48" evidence="9">
    <location>
        <begin position="85"/>
        <end position="255"/>
    </location>
</feature>
<dbReference type="PANTHER" id="PTHR22726:SF1">
    <property type="entry name" value="METALLOENDOPEPTIDASE OMA1, MITOCHONDRIAL"/>
    <property type="match status" value="1"/>
</dbReference>
<dbReference type="Pfam" id="PF01435">
    <property type="entry name" value="Peptidase_M48"/>
    <property type="match status" value="1"/>
</dbReference>
<keyword evidence="5" id="KW-0862">Zinc</keyword>
<evidence type="ECO:0000256" key="8">
    <source>
        <dbReference type="SAM" id="SignalP"/>
    </source>
</evidence>
<dbReference type="InterPro" id="IPR001915">
    <property type="entry name" value="Peptidase_M48"/>
</dbReference>
<evidence type="ECO:0000313" key="10">
    <source>
        <dbReference type="EMBL" id="MBB5192663.1"/>
    </source>
</evidence>
<dbReference type="AlphaFoldDB" id="A0A840RKC3"/>
<evidence type="ECO:0000256" key="6">
    <source>
        <dbReference type="ARBA" id="ARBA00023049"/>
    </source>
</evidence>
<feature type="repeat" description="TPR" evidence="7">
    <location>
        <begin position="342"/>
        <end position="375"/>
    </location>
</feature>